<sequence>MGEMVDVGRGCPMWHAYC</sequence>
<name>A0A4Y1ZPT1_ARAVE</name>
<evidence type="ECO:0000313" key="2">
    <source>
        <dbReference type="Proteomes" id="UP000499080"/>
    </source>
</evidence>
<feature type="non-terminal residue" evidence="1">
    <location>
        <position position="18"/>
    </location>
</feature>
<accession>A0A4Y1ZPT1</accession>
<keyword evidence="2" id="KW-1185">Reference proteome</keyword>
<evidence type="ECO:0000313" key="1">
    <source>
        <dbReference type="EMBL" id="GBL61324.1"/>
    </source>
</evidence>
<dbReference type="Proteomes" id="UP000499080">
    <property type="component" value="Unassembled WGS sequence"/>
</dbReference>
<comment type="caution">
    <text evidence="1">The sequence shown here is derived from an EMBL/GenBank/DDBJ whole genome shotgun (WGS) entry which is preliminary data.</text>
</comment>
<protein>
    <submittedName>
        <fullName evidence="1">Uncharacterized protein</fullName>
    </submittedName>
</protein>
<reference evidence="1 2" key="1">
    <citation type="journal article" date="2019" name="Sci. Rep.">
        <title>Orb-weaving spider Araneus ventricosus genome elucidates the spidroin gene catalogue.</title>
        <authorList>
            <person name="Kono N."/>
            <person name="Nakamura H."/>
            <person name="Ohtoshi R."/>
            <person name="Moran D.A.P."/>
            <person name="Shinohara A."/>
            <person name="Yoshida Y."/>
            <person name="Fujiwara M."/>
            <person name="Mori M."/>
            <person name="Tomita M."/>
            <person name="Arakawa K."/>
        </authorList>
    </citation>
    <scope>NUCLEOTIDE SEQUENCE [LARGE SCALE GENOMIC DNA]</scope>
</reference>
<proteinExistence type="predicted"/>
<organism evidence="1 2">
    <name type="scientific">Araneus ventricosus</name>
    <name type="common">Orbweaver spider</name>
    <name type="synonym">Epeira ventricosa</name>
    <dbReference type="NCBI Taxonomy" id="182803"/>
    <lineage>
        <taxon>Eukaryota</taxon>
        <taxon>Metazoa</taxon>
        <taxon>Ecdysozoa</taxon>
        <taxon>Arthropoda</taxon>
        <taxon>Chelicerata</taxon>
        <taxon>Arachnida</taxon>
        <taxon>Araneae</taxon>
        <taxon>Araneomorphae</taxon>
        <taxon>Entelegynae</taxon>
        <taxon>Araneoidea</taxon>
        <taxon>Araneidae</taxon>
        <taxon>Araneus</taxon>
    </lineage>
</organism>
<dbReference type="AlphaFoldDB" id="A0A4Y1ZPT1"/>
<gene>
    <name evidence="1" type="ORF">AVEN_198763_1</name>
</gene>
<dbReference type="EMBL" id="BGPR01076510">
    <property type="protein sequence ID" value="GBL61324.1"/>
    <property type="molecule type" value="Genomic_DNA"/>
</dbReference>